<protein>
    <recommendedName>
        <fullName evidence="2">Succinate dehydrogenase assembly factor 4, mitochondrial</fullName>
    </recommendedName>
</protein>
<dbReference type="Proteomes" id="UP000887575">
    <property type="component" value="Unassembled WGS sequence"/>
</dbReference>
<reference evidence="5" key="1">
    <citation type="submission" date="2024-02" db="UniProtKB">
        <authorList>
            <consortium name="WormBaseParasite"/>
        </authorList>
    </citation>
    <scope>IDENTIFICATION</scope>
</reference>
<feature type="region of interest" description="Disordered" evidence="3">
    <location>
        <begin position="167"/>
        <end position="209"/>
    </location>
</feature>
<dbReference type="GO" id="GO:0005739">
    <property type="term" value="C:mitochondrion"/>
    <property type="evidence" value="ECO:0007669"/>
    <property type="project" value="TreeGrafter"/>
</dbReference>
<dbReference type="GO" id="GO:0034553">
    <property type="term" value="P:mitochondrial respiratory chain complex II assembly"/>
    <property type="evidence" value="ECO:0007669"/>
    <property type="project" value="TreeGrafter"/>
</dbReference>
<sequence>MNASDETQQQRVNDFTVKVNNEELNGYALRLGGCLWIYVGRGSLSSLHLTHFPRTTPIIFSSEAETVDKAIALRLGKLFPQQQVFFSTDLLGSDSEYWKRVYDQLKAFCAALTDDVAFKKCFADWFTFFAGNVFKTGKEILRDKTPKGKLDAEFEHGIKKAKQVEPYTDPYLPRHPNGINEKTGEVGGPAGPEPTRFGDWERKGRVTDF</sequence>
<evidence type="ECO:0000313" key="5">
    <source>
        <dbReference type="WBParaSite" id="MBELARI_LOCUS17266"/>
    </source>
</evidence>
<dbReference type="PANTHER" id="PTHR28524">
    <property type="entry name" value="SUCCINATE DEHYDROGENASE ASSEMBLY FACTOR 4, MITOCHONDRIAL"/>
    <property type="match status" value="1"/>
</dbReference>
<dbReference type="InterPro" id="IPR012875">
    <property type="entry name" value="SDHF4"/>
</dbReference>
<evidence type="ECO:0000256" key="2">
    <source>
        <dbReference type="ARBA" id="ARBA00022170"/>
    </source>
</evidence>
<comment type="similarity">
    <text evidence="1">Belongs to the SDHAF4 family.</text>
</comment>
<evidence type="ECO:0000256" key="1">
    <source>
        <dbReference type="ARBA" id="ARBA00005701"/>
    </source>
</evidence>
<feature type="compositionally biased region" description="Basic and acidic residues" evidence="3">
    <location>
        <begin position="196"/>
        <end position="209"/>
    </location>
</feature>
<proteinExistence type="inferred from homology"/>
<evidence type="ECO:0000256" key="3">
    <source>
        <dbReference type="SAM" id="MobiDB-lite"/>
    </source>
</evidence>
<evidence type="ECO:0000313" key="4">
    <source>
        <dbReference type="Proteomes" id="UP000887575"/>
    </source>
</evidence>
<dbReference type="AlphaFoldDB" id="A0AAF3EUI7"/>
<dbReference type="Pfam" id="PF07896">
    <property type="entry name" value="DUF1674"/>
    <property type="match status" value="1"/>
</dbReference>
<organism evidence="4 5">
    <name type="scientific">Mesorhabditis belari</name>
    <dbReference type="NCBI Taxonomy" id="2138241"/>
    <lineage>
        <taxon>Eukaryota</taxon>
        <taxon>Metazoa</taxon>
        <taxon>Ecdysozoa</taxon>
        <taxon>Nematoda</taxon>
        <taxon>Chromadorea</taxon>
        <taxon>Rhabditida</taxon>
        <taxon>Rhabditina</taxon>
        <taxon>Rhabditomorpha</taxon>
        <taxon>Rhabditoidea</taxon>
        <taxon>Rhabditidae</taxon>
        <taxon>Mesorhabditinae</taxon>
        <taxon>Mesorhabditis</taxon>
    </lineage>
</organism>
<keyword evidence="4" id="KW-1185">Reference proteome</keyword>
<name>A0AAF3EUI7_9BILA</name>
<dbReference type="WBParaSite" id="MBELARI_LOCUS17266">
    <property type="protein sequence ID" value="MBELARI_LOCUS17266"/>
    <property type="gene ID" value="MBELARI_LOCUS17266"/>
</dbReference>
<dbReference type="PANTHER" id="PTHR28524:SF3">
    <property type="entry name" value="SUCCINATE DEHYDROGENASE ASSEMBLY FACTOR 4, MITOCHONDRIAL"/>
    <property type="match status" value="1"/>
</dbReference>
<accession>A0AAF3EUI7</accession>